<evidence type="ECO:0000256" key="7">
    <source>
        <dbReference type="ARBA" id="ARBA00022786"/>
    </source>
</evidence>
<keyword evidence="10" id="KW-0862">Zinc</keyword>
<dbReference type="Proteomes" id="UP000789390">
    <property type="component" value="Unassembled WGS sequence"/>
</dbReference>
<dbReference type="Gene3D" id="3.30.40.10">
    <property type="entry name" value="Zinc/RING finger domain, C3HC4 (zinc finger)"/>
    <property type="match status" value="1"/>
</dbReference>
<dbReference type="InterPro" id="IPR013083">
    <property type="entry name" value="Znf_RING/FYVE/PHD"/>
</dbReference>
<dbReference type="EMBL" id="CAKKLH010000144">
    <property type="protein sequence ID" value="CAH0104483.1"/>
    <property type="molecule type" value="Genomic_DNA"/>
</dbReference>
<evidence type="ECO:0000313" key="13">
    <source>
        <dbReference type="EMBL" id="CAH0104483.1"/>
    </source>
</evidence>
<dbReference type="Pfam" id="PF25010">
    <property type="entry name" value="ARM_UBP24_USP9X-Y"/>
    <property type="match status" value="1"/>
</dbReference>
<keyword evidence="8" id="KW-0378">Hydrolase</keyword>
<dbReference type="AlphaFoldDB" id="A0A8J2W448"/>
<evidence type="ECO:0000313" key="14">
    <source>
        <dbReference type="Proteomes" id="UP000789390"/>
    </source>
</evidence>
<sequence>MEVDATEHYITCRVCYLPFNEDQIKPKLLSCSHTVCLQCLKTIFNHGEVITCPICRRSDRLQYGVERLPTNQAVLHIIQLNEKIKCQNLTSLTERFKVDSLVKELLDFYSPEETVFFDKLLMIIKFVAKDPTKSLEPVWKIQNGWTKENHFAVYVGKLHQSVLSFVNEMSAEHVDFLINDIQARWITSDNAHCYALLNFLRTLAIETKNDDRIPVQILEVIGAFVRWQDTPADLVDPCIESQCKILDHCWNSDLVSHWILNCIQIIQERKRQRCVTAAMKLMRHLCYLFAVKSAACNDHYQQSTEFTELVWLKYQEIYVFLDIEWHLLDQAVAEIVAYMADVRSSSGTADPEMNHEIHSAAVQERLTFILMILKYGHLVMNDSAAVSVWTCLVDGAVSTSDPEMCLEWFDKIIEMNAMDSKGHQRLFHHHILKLDPRRKTYQTDFFVDFFQRFFRAVQCSDGDIFTDDVISPIPGLEFLWKIIQLSNPSVAQRACDLLKETIVYLGPQLLSPSTEIRDIAKCLDKLTDECLASKRRPKHLANPKAGNQTKLMDRLANLLDEIGNIPQCFETNMEQHHQQRQELTVGIHTILSLPLKFDINRSIFLLTVMKRNRLVGKIHIKPWTLFGSTKFIQDLGDFCIGNPRKIGRRVVKSTSDTFVSLKMKNAMFQPVVPDLLNYSIWLDSERAEKSCQVGITGIQSSSSRGGNNNRRVTGWQLVFLLRDMSPGHHHQHQHQPKKSLRFGDVVQGIDVVKSLCCSRILSSHFSDGLRLTLEAI</sequence>
<evidence type="ECO:0000256" key="10">
    <source>
        <dbReference type="ARBA" id="ARBA00022833"/>
    </source>
</evidence>
<evidence type="ECO:0000256" key="1">
    <source>
        <dbReference type="ARBA" id="ARBA00000707"/>
    </source>
</evidence>
<dbReference type="GO" id="GO:0006508">
    <property type="term" value="P:proteolysis"/>
    <property type="evidence" value="ECO:0007669"/>
    <property type="project" value="UniProtKB-KW"/>
</dbReference>
<dbReference type="Pfam" id="PF14634">
    <property type="entry name" value="zf-RING_5"/>
    <property type="match status" value="1"/>
</dbReference>
<dbReference type="InterPro" id="IPR056850">
    <property type="entry name" value="ARM_UBP34_24_USP9X_Y"/>
</dbReference>
<comment type="similarity">
    <text evidence="2">Belongs to the peptidase C19 family.</text>
</comment>
<evidence type="ECO:0000256" key="2">
    <source>
        <dbReference type="ARBA" id="ARBA00009085"/>
    </source>
</evidence>
<dbReference type="OrthoDB" id="6270329at2759"/>
<evidence type="ECO:0000256" key="5">
    <source>
        <dbReference type="ARBA" id="ARBA00022723"/>
    </source>
</evidence>
<keyword evidence="4" id="KW-0645">Protease</keyword>
<evidence type="ECO:0000256" key="4">
    <source>
        <dbReference type="ARBA" id="ARBA00022670"/>
    </source>
</evidence>
<dbReference type="SUPFAM" id="SSF48371">
    <property type="entry name" value="ARM repeat"/>
    <property type="match status" value="1"/>
</dbReference>
<keyword evidence="14" id="KW-1185">Reference proteome</keyword>
<evidence type="ECO:0000256" key="9">
    <source>
        <dbReference type="ARBA" id="ARBA00022807"/>
    </source>
</evidence>
<evidence type="ECO:0000256" key="8">
    <source>
        <dbReference type="ARBA" id="ARBA00022801"/>
    </source>
</evidence>
<name>A0A8J2W448_9CRUS</name>
<dbReference type="GO" id="GO:0008270">
    <property type="term" value="F:zinc ion binding"/>
    <property type="evidence" value="ECO:0007669"/>
    <property type="project" value="UniProtKB-KW"/>
</dbReference>
<protein>
    <recommendedName>
        <fullName evidence="3">ubiquitinyl hydrolase 1</fullName>
        <ecNumber evidence="3">3.4.19.12</ecNumber>
    </recommendedName>
</protein>
<organism evidence="13 14">
    <name type="scientific">Daphnia galeata</name>
    <dbReference type="NCBI Taxonomy" id="27404"/>
    <lineage>
        <taxon>Eukaryota</taxon>
        <taxon>Metazoa</taxon>
        <taxon>Ecdysozoa</taxon>
        <taxon>Arthropoda</taxon>
        <taxon>Crustacea</taxon>
        <taxon>Branchiopoda</taxon>
        <taxon>Diplostraca</taxon>
        <taxon>Cladocera</taxon>
        <taxon>Anomopoda</taxon>
        <taxon>Daphniidae</taxon>
        <taxon>Daphnia</taxon>
    </lineage>
</organism>
<feature type="domain" description="RING-type" evidence="12">
    <location>
        <begin position="12"/>
        <end position="56"/>
    </location>
</feature>
<dbReference type="PANTHER" id="PTHR25464">
    <property type="entry name" value="TRIPARTITE MOTIF-CONTAINING PROTEIN 2-LIKE PROTEIN"/>
    <property type="match status" value="1"/>
</dbReference>
<keyword evidence="7" id="KW-0833">Ubl conjugation pathway</keyword>
<dbReference type="EC" id="3.4.19.12" evidence="3"/>
<dbReference type="SUPFAM" id="SSF57850">
    <property type="entry name" value="RING/U-box"/>
    <property type="match status" value="1"/>
</dbReference>
<dbReference type="PROSITE" id="PS00518">
    <property type="entry name" value="ZF_RING_1"/>
    <property type="match status" value="1"/>
</dbReference>
<keyword evidence="6 11" id="KW-0863">Zinc-finger</keyword>
<dbReference type="PANTHER" id="PTHR25464:SF2">
    <property type="entry name" value="RING-TYPE DOMAIN-CONTAINING PROTEIN"/>
    <property type="match status" value="1"/>
</dbReference>
<proteinExistence type="inferred from homology"/>
<dbReference type="PROSITE" id="PS50089">
    <property type="entry name" value="ZF_RING_2"/>
    <property type="match status" value="1"/>
</dbReference>
<dbReference type="InterPro" id="IPR017907">
    <property type="entry name" value="Znf_RING_CS"/>
</dbReference>
<reference evidence="13" key="1">
    <citation type="submission" date="2021-11" db="EMBL/GenBank/DDBJ databases">
        <authorList>
            <person name="Schell T."/>
        </authorList>
    </citation>
    <scope>NUCLEOTIDE SEQUENCE</scope>
    <source>
        <strain evidence="13">M5</strain>
    </source>
</reference>
<dbReference type="GO" id="GO:0004843">
    <property type="term" value="F:cysteine-type deubiquitinase activity"/>
    <property type="evidence" value="ECO:0007669"/>
    <property type="project" value="UniProtKB-EC"/>
</dbReference>
<keyword evidence="9" id="KW-0788">Thiol protease</keyword>
<evidence type="ECO:0000256" key="3">
    <source>
        <dbReference type="ARBA" id="ARBA00012759"/>
    </source>
</evidence>
<comment type="caution">
    <text evidence="13">The sequence shown here is derived from an EMBL/GenBank/DDBJ whole genome shotgun (WGS) entry which is preliminary data.</text>
</comment>
<evidence type="ECO:0000256" key="6">
    <source>
        <dbReference type="ARBA" id="ARBA00022771"/>
    </source>
</evidence>
<dbReference type="InterPro" id="IPR016024">
    <property type="entry name" value="ARM-type_fold"/>
</dbReference>
<comment type="catalytic activity">
    <reaction evidence="1">
        <text>Thiol-dependent hydrolysis of ester, thioester, amide, peptide and isopeptide bonds formed by the C-terminal Gly of ubiquitin (a 76-residue protein attached to proteins as an intracellular targeting signal).</text>
        <dbReference type="EC" id="3.4.19.12"/>
    </reaction>
</comment>
<evidence type="ECO:0000256" key="11">
    <source>
        <dbReference type="PROSITE-ProRule" id="PRU00175"/>
    </source>
</evidence>
<keyword evidence="5" id="KW-0479">Metal-binding</keyword>
<accession>A0A8J2W448</accession>
<evidence type="ECO:0000259" key="12">
    <source>
        <dbReference type="PROSITE" id="PS50089"/>
    </source>
</evidence>
<dbReference type="SMART" id="SM00184">
    <property type="entry name" value="RING"/>
    <property type="match status" value="1"/>
</dbReference>
<dbReference type="InterPro" id="IPR001841">
    <property type="entry name" value="Znf_RING"/>
</dbReference>
<gene>
    <name evidence="13" type="ORF">DGAL_LOCUS7390</name>
</gene>